<evidence type="ECO:0000313" key="3">
    <source>
        <dbReference type="Proteomes" id="UP000323632"/>
    </source>
</evidence>
<feature type="region of interest" description="Disordered" evidence="1">
    <location>
        <begin position="692"/>
        <end position="716"/>
    </location>
</feature>
<dbReference type="SUPFAM" id="SSF82171">
    <property type="entry name" value="DPP6 N-terminal domain-like"/>
    <property type="match status" value="1"/>
</dbReference>
<feature type="compositionally biased region" description="Low complexity" evidence="1">
    <location>
        <begin position="698"/>
        <end position="716"/>
    </location>
</feature>
<dbReference type="Proteomes" id="UP000323632">
    <property type="component" value="Unassembled WGS sequence"/>
</dbReference>
<name>A0A5M6CJG2_9BACT</name>
<evidence type="ECO:0000256" key="1">
    <source>
        <dbReference type="SAM" id="MobiDB-lite"/>
    </source>
</evidence>
<evidence type="ECO:0000313" key="2">
    <source>
        <dbReference type="EMBL" id="KAA5533249.1"/>
    </source>
</evidence>
<dbReference type="Gene3D" id="2.120.10.30">
    <property type="entry name" value="TolB, C-terminal domain"/>
    <property type="match status" value="1"/>
</dbReference>
<keyword evidence="3" id="KW-1185">Reference proteome</keyword>
<dbReference type="AlphaFoldDB" id="A0A5M6CJG2"/>
<accession>A0A5M6CJG2</accession>
<organism evidence="2 3">
    <name type="scientific">Taibaiella lutea</name>
    <dbReference type="NCBI Taxonomy" id="2608001"/>
    <lineage>
        <taxon>Bacteria</taxon>
        <taxon>Pseudomonadati</taxon>
        <taxon>Bacteroidota</taxon>
        <taxon>Chitinophagia</taxon>
        <taxon>Chitinophagales</taxon>
        <taxon>Chitinophagaceae</taxon>
        <taxon>Taibaiella</taxon>
    </lineage>
</organism>
<reference evidence="2 3" key="1">
    <citation type="submission" date="2019-09" db="EMBL/GenBank/DDBJ databases">
        <title>Genome sequence and assembly of Taibaiella sp.</title>
        <authorList>
            <person name="Chhetri G."/>
        </authorList>
    </citation>
    <scope>NUCLEOTIDE SEQUENCE [LARGE SCALE GENOMIC DNA]</scope>
    <source>
        <strain evidence="2 3">KVB11</strain>
    </source>
</reference>
<protein>
    <submittedName>
        <fullName evidence="2">Uncharacterized protein</fullName>
    </submittedName>
</protein>
<gene>
    <name evidence="2" type="ORF">F0919_11930</name>
</gene>
<comment type="caution">
    <text evidence="2">The sequence shown here is derived from an EMBL/GenBank/DDBJ whole genome shotgun (WGS) entry which is preliminary data.</text>
</comment>
<proteinExistence type="predicted"/>
<dbReference type="EMBL" id="VWSH01000003">
    <property type="protein sequence ID" value="KAA5533249.1"/>
    <property type="molecule type" value="Genomic_DNA"/>
</dbReference>
<sequence length="1160" mass="131856">MNSRFKIFLSFLIFLSTFYIGKAQTNLEVFGQSRVQYRRFDWKYYDAEHFKIYHYDRSGRELARFVAEQAEQDIAAIEKRLGGLFPEKLNIILYNCFDDYQQGNIGLNGQLQIQSDNPSGKLDLVGDKLVIYFTGKHADLKGQLRRGMSKVVMERLMFGENITEMVKNAVLLDLDAWVTEGYIGYVVDGWTGDDDNTWKNLLLAKPKTYFHEIAQQEPEVAGKAFWKFIAVKYGDNNVKNLLYLTQTKSSLDKALSLTIGMNLKTASDSVIRFYKERYAFEEQIFAPIDTSSKLTTITVKHDESRIRDIAVSPRGGDIAYVKWKYGEYQVILEKTKSINGISKRESSVLVNGGVKNHKDVDDPDYPLVAWNNTGFKFGIIFKNRNKLRIRVYNSVLGKIQDFKIPATRFDRITGFTFMEDDDMIIVSAIKNGQSDLFELRLKGGRTNQLTDDAWDDEAPVFVSGGSRKGVVFLSNRPQPYMNIKPLPNELPAGLMNVFFYNSTTKSYDLMQLTNNRKGTITQPIPYGPDHFAYLSNQFGITNRYVVQFARNINNQDSAYSVPMTNFSRNILYQQYNPASGKIADVIRIQDNYEVLFHKIELPAPDGNAIPVKPVPISFIDGVVTRKNATNFTNPINLSTKNDLFQKDESFRIKTGDELQQGEFYTKRDLNSSDSAKVTPDAESEKYAEMMSLRKPADSTSNSTANTGNNNTASNANIATGTLDGKRILYVDSSFIDLRSRKYYLSFKPDFFGIRADNSIVGSRYQSYDNTGGSFTNPSIAGMLTASITDKMEDYRFTGGLRIPVNFSGYTTFFQFENFRRRTDWAILFLRQETKYTYPFVDGSGQTFDEPGKTVMNMVQGSVSYPLDKVKSFRLDFGLRQDRMIIKAIDPIGLVLPNTEQYWATSRAEFVYDDTRNPVMNIYNGLRYKFFAEYFYRIHTNNPYTLTGNPEDNNKPAGLYNIGVDFRYYQKIYKNTIAAFRFAGAHSGGPQKIMYFLGGVDNAINPKSDGSLPPSGNNDYAFQTLATSMRGYNQNARNGNTYALASGEIRFPVFTTLSHNAIQSSILKNLQLVAFTDIGSAWEGVLPNAQNFDRFYHVYYGQTAAQQPVIQVNIPNFNDNGICMGYGLGVRTLLFGYFTRVDYSRNIVGKTHWYLSFGTDF</sequence>
<dbReference type="InterPro" id="IPR011042">
    <property type="entry name" value="6-blade_b-propeller_TolB-like"/>
</dbReference>